<dbReference type="SUPFAM" id="SSF53697">
    <property type="entry name" value="SIS domain"/>
    <property type="match status" value="1"/>
</dbReference>
<accession>A0ABX6MYZ8</accession>
<dbReference type="SUPFAM" id="SSF56784">
    <property type="entry name" value="HAD-like"/>
    <property type="match status" value="1"/>
</dbReference>
<dbReference type="Proteomes" id="UP000500892">
    <property type="component" value="Chromosome"/>
</dbReference>
<dbReference type="Gene3D" id="3.40.50.1000">
    <property type="entry name" value="HAD superfamily/HAD-like"/>
    <property type="match status" value="1"/>
</dbReference>
<evidence type="ECO:0000313" key="2">
    <source>
        <dbReference type="Proteomes" id="UP000500892"/>
    </source>
</evidence>
<dbReference type="RefSeq" id="WP_027033468.1">
    <property type="nucleotide sequence ID" value="NZ_CP033366.1"/>
</dbReference>
<proteinExistence type="predicted"/>
<dbReference type="GeneID" id="66686044"/>
<name>A0ABX6MYZ8_9HYPH</name>
<dbReference type="InterPro" id="IPR023214">
    <property type="entry name" value="HAD_sf"/>
</dbReference>
<keyword evidence="2" id="KW-1185">Reference proteome</keyword>
<sequence>MTVFSEKLRRLPETIELASAHGAGDIAFALSQGKGRLAVAIASGGSVVTAEFFSRCRTTLQLGPTMVMTPMQFVLSMENWDGCDIWLFSAGANNPDIAAAFRVANASSCKSLQLMTVQSEGATTIVASNSPRAKVIVTPVADPKDGFLATHSMISMVTALLMASDLTTEQPQRGRLAEELRKRAEEVLSAPQSPDFDFQVGDTLFVLHDPQNAAAATLIETSLWETGIAPVQRTDFRNFAHGRHVWAAKHPETMYVLALTTAESGDVWKPIRAALPSQTRIQDAEFDHGGRLANAVSILWGLSFVQHLGNATSIDPGRPGRGAFAEAIYDNPALDTLSRDLTSSVRHKTSARMYFDPIDERSASLCSVGRERLLSLGGASFVGLALDYDGTVVPNDPREARLGPPPKAIMHELVRLVDDGIQVGFATGRGGSAGEKLRDALPKRIHRNVLMGYYNGAHIRTLDVDIAEDPPQRNPNIAEVTRWLTGSGLLRDGVEIKTRPIQVSIDCADVIDVERFADGLAACPQIVEGSVKVLRSHHSVDIVLASTSKLRVVEELARRSGDASKAVLGIGDSGSPLGNDRELLSGPHCLSVGSVCGASGGAWTLFGSKLRGPDALLRILQAARAKGCEMMIDLSALTLDQHS</sequence>
<gene>
    <name evidence="1" type="ORF">R7A2020_28785</name>
</gene>
<organism evidence="1 2">
    <name type="scientific">Mesorhizobium japonicum R7A</name>
    <dbReference type="NCBI Taxonomy" id="935547"/>
    <lineage>
        <taxon>Bacteria</taxon>
        <taxon>Pseudomonadati</taxon>
        <taxon>Pseudomonadota</taxon>
        <taxon>Alphaproteobacteria</taxon>
        <taxon>Hyphomicrobiales</taxon>
        <taxon>Phyllobacteriaceae</taxon>
        <taxon>Mesorhizobium</taxon>
    </lineage>
</organism>
<evidence type="ECO:0000313" key="1">
    <source>
        <dbReference type="EMBL" id="QJF04608.1"/>
    </source>
</evidence>
<protein>
    <recommendedName>
        <fullName evidence="3">SIS domain-containing protein</fullName>
    </recommendedName>
</protein>
<evidence type="ECO:0008006" key="3">
    <source>
        <dbReference type="Google" id="ProtNLM"/>
    </source>
</evidence>
<dbReference type="Gene3D" id="3.90.1070.10">
    <property type="match status" value="1"/>
</dbReference>
<dbReference type="EMBL" id="CP051772">
    <property type="protein sequence ID" value="QJF04608.1"/>
    <property type="molecule type" value="Genomic_DNA"/>
</dbReference>
<reference evidence="1 2" key="1">
    <citation type="submission" date="2020-04" db="EMBL/GenBank/DDBJ databases">
        <title>Mesorhizobium japonicum R7A epigenetic regulation of quorum sensing and ICE transfer.</title>
        <authorList>
            <person name="Ramsay J.P."/>
            <person name="Colombi E."/>
            <person name="Perry B.J."/>
            <person name="Staltari A."/>
        </authorList>
    </citation>
    <scope>NUCLEOTIDE SEQUENCE [LARGE SCALE GENOMIC DNA]</scope>
    <source>
        <strain evidence="1 2">R7A</strain>
    </source>
</reference>
<dbReference type="InterPro" id="IPR046348">
    <property type="entry name" value="SIS_dom_sf"/>
</dbReference>
<dbReference type="InterPro" id="IPR036412">
    <property type="entry name" value="HAD-like_sf"/>
</dbReference>